<dbReference type="Pfam" id="PF00141">
    <property type="entry name" value="peroxidase"/>
    <property type="match status" value="2"/>
</dbReference>
<feature type="signal peptide" evidence="17">
    <location>
        <begin position="1"/>
        <end position="21"/>
    </location>
</feature>
<dbReference type="InterPro" id="IPR010255">
    <property type="entry name" value="Haem_peroxidase_sf"/>
</dbReference>
<evidence type="ECO:0000256" key="5">
    <source>
        <dbReference type="ARBA" id="ARBA00022617"/>
    </source>
</evidence>
<evidence type="ECO:0000256" key="11">
    <source>
        <dbReference type="ARBA" id="ARBA00023180"/>
    </source>
</evidence>
<evidence type="ECO:0000256" key="9">
    <source>
        <dbReference type="ARBA" id="ARBA00023004"/>
    </source>
</evidence>
<feature type="binding site" evidence="14">
    <location>
        <position position="516"/>
    </location>
    <ligand>
        <name>Ca(2+)</name>
        <dbReference type="ChEBI" id="CHEBI:29108"/>
        <label>2</label>
    </ligand>
</feature>
<reference evidence="19 20" key="1">
    <citation type="journal article" date="2019" name="Nat. Plants">
        <title>Stout camphor tree genome fills gaps in understanding of flowering plant genome evolution.</title>
        <authorList>
            <person name="Chaw S.M."/>
            <person name="Liu Y.C."/>
            <person name="Wu Y.W."/>
            <person name="Wang H.Y."/>
            <person name="Lin C.I."/>
            <person name="Wu C.S."/>
            <person name="Ke H.M."/>
            <person name="Chang L.Y."/>
            <person name="Hsu C.Y."/>
            <person name="Yang H.T."/>
            <person name="Sudianto E."/>
            <person name="Hsu M.H."/>
            <person name="Wu K.P."/>
            <person name="Wang L.N."/>
            <person name="Leebens-Mack J.H."/>
            <person name="Tsai I.J."/>
        </authorList>
    </citation>
    <scope>NUCLEOTIDE SEQUENCE [LARGE SCALE GENOMIC DNA]</scope>
    <source>
        <strain evidence="20">cv. Chaw 1501</strain>
        <tissue evidence="19">Young leaves</tissue>
    </source>
</reference>
<feature type="binding site" evidence="14">
    <location>
        <position position="342"/>
    </location>
    <ligand>
        <name>Ca(2+)</name>
        <dbReference type="ChEBI" id="CHEBI:29108"/>
        <label>1</label>
    </ligand>
</feature>
<organism evidence="19 20">
    <name type="scientific">Cinnamomum micranthum f. kanehirae</name>
    <dbReference type="NCBI Taxonomy" id="337451"/>
    <lineage>
        <taxon>Eukaryota</taxon>
        <taxon>Viridiplantae</taxon>
        <taxon>Streptophyta</taxon>
        <taxon>Embryophyta</taxon>
        <taxon>Tracheophyta</taxon>
        <taxon>Spermatophyta</taxon>
        <taxon>Magnoliopsida</taxon>
        <taxon>Magnoliidae</taxon>
        <taxon>Laurales</taxon>
        <taxon>Lauraceae</taxon>
        <taxon>Cinnamomum</taxon>
    </lineage>
</organism>
<evidence type="ECO:0000256" key="12">
    <source>
        <dbReference type="PIRSR" id="PIRSR600823-1"/>
    </source>
</evidence>
<feature type="binding site" evidence="14">
    <location>
        <position position="344"/>
    </location>
    <ligand>
        <name>Ca(2+)</name>
        <dbReference type="ChEBI" id="CHEBI:29108"/>
        <label>1</label>
    </ligand>
</feature>
<feature type="site" description="Transition state stabilizer" evidence="15">
    <location>
        <position position="332"/>
    </location>
</feature>
<keyword evidence="7 14" id="KW-0106">Calcium</keyword>
<evidence type="ECO:0000256" key="16">
    <source>
        <dbReference type="PIRSR" id="PIRSR600823-5"/>
    </source>
</evidence>
<evidence type="ECO:0000259" key="18">
    <source>
        <dbReference type="PROSITE" id="PS50873"/>
    </source>
</evidence>
<feature type="disulfide bond" evidence="16">
    <location>
        <begin position="391"/>
        <end position="584"/>
    </location>
</feature>
<sequence>MAFFFFSFALSLILILGVTSAQLSSTYYSSSCPNALSTIESAVTAAVASEKRMGASLLRLHFHDCFVNGCDGSILLDDTSSFTGEKTANPNANSVRGFDVIDTIKSQLESLCPQVVSCADILAVAARDAVVALGGPTWTVQLGRRDSTTASLSDANSDIPQPTFDLSALITAFTNKGLTAKEMVALSGSHTIGQARCSSFRARIYNETNIDSSLATSLKSNCPSTGSDDNLSPLDTSTPTVFDNSYYENLVNQKGLLHSDQQLYSGGSTDSQAMASFFFSFASSLILIFAVASAQLSSTYYSSSCPKALSTINSAVTAAVASEKRMGASLLRLHFHDCFVNGCDGSILLDDTSSFTGEKTANPNANSVRGFDVVDTIKSQLESLCPKVVSCADILAVAARDSVVALGGPTWTVQLGRRDSTTASLSTANSDIPQPTFNLSALITAFTNKGLTAKEMVALSGSHTIGQARCTSFRARIYNETNIDSSLATSLKSNCPSTGGDNNLSPLDASTPTVFDNSYYKNLVNQKGLLHSDQQLYSGGSTDSQVTSYSTSSTTFFADFASAMVKMGNISPLTGTNGEIRTNCRKVN</sequence>
<dbReference type="Gene3D" id="1.10.520.10">
    <property type="match status" value="2"/>
</dbReference>
<dbReference type="SUPFAM" id="SSF48113">
    <property type="entry name" value="Heme-dependent peroxidases"/>
    <property type="match status" value="2"/>
</dbReference>
<evidence type="ECO:0000256" key="17">
    <source>
        <dbReference type="SAM" id="SignalP"/>
    </source>
</evidence>
<dbReference type="CDD" id="cd00693">
    <property type="entry name" value="secretory_peroxidase"/>
    <property type="match status" value="2"/>
</dbReference>
<feature type="disulfide bond" evidence="16">
    <location>
        <begin position="470"/>
        <end position="495"/>
    </location>
</feature>
<feature type="binding site" evidence="14">
    <location>
        <position position="346"/>
    </location>
    <ligand>
        <name>Ca(2+)</name>
        <dbReference type="ChEBI" id="CHEBI:29108"/>
        <label>1</label>
    </ligand>
</feature>
<keyword evidence="4 19" id="KW-0575">Peroxidase</keyword>
<comment type="cofactor">
    <cofactor evidence="14">
        <name>heme b</name>
        <dbReference type="ChEBI" id="CHEBI:60344"/>
    </cofactor>
    <text evidence="14">Binds 1 heme b (iron(II)-protoporphyrin IX) group per subunit.</text>
</comment>
<feature type="chain" id="PRO_5019317420" description="peroxidase" evidence="17">
    <location>
        <begin position="22"/>
        <end position="588"/>
    </location>
</feature>
<keyword evidence="6 14" id="KW-0479">Metal-binding</keyword>
<gene>
    <name evidence="19" type="ORF">CKAN_00991100</name>
</gene>
<dbReference type="InterPro" id="IPR033905">
    <property type="entry name" value="Secretory_peroxidase"/>
</dbReference>
<feature type="domain" description="Plant heme peroxidase family profile" evidence="18">
    <location>
        <begin position="295"/>
        <end position="588"/>
    </location>
</feature>
<feature type="domain" description="Plant heme peroxidase family profile" evidence="18">
    <location>
        <begin position="22"/>
        <end position="286"/>
    </location>
</feature>
<dbReference type="GO" id="GO:0046872">
    <property type="term" value="F:metal ion binding"/>
    <property type="evidence" value="ECO:0007669"/>
    <property type="project" value="UniProtKB-KW"/>
</dbReference>
<accession>A0A443NRU8</accession>
<evidence type="ECO:0000256" key="14">
    <source>
        <dbReference type="PIRSR" id="PIRSR600823-3"/>
    </source>
</evidence>
<dbReference type="InterPro" id="IPR019794">
    <property type="entry name" value="Peroxidases_AS"/>
</dbReference>
<keyword evidence="8" id="KW-0560">Oxidoreductase</keyword>
<feature type="binding site" evidence="14">
    <location>
        <position position="358"/>
    </location>
    <ligand>
        <name>Ca(2+)</name>
        <dbReference type="ChEBI" id="CHEBI:29108"/>
        <label>1</label>
    </ligand>
</feature>
<evidence type="ECO:0000313" key="20">
    <source>
        <dbReference type="Proteomes" id="UP000283530"/>
    </source>
</evidence>
<evidence type="ECO:0000256" key="1">
    <source>
        <dbReference type="ARBA" id="ARBA00000189"/>
    </source>
</evidence>
<keyword evidence="17" id="KW-0732">Signal</keyword>
<dbReference type="PANTHER" id="PTHR31388">
    <property type="entry name" value="PEROXIDASE 72-RELATED"/>
    <property type="match status" value="1"/>
</dbReference>
<keyword evidence="20" id="KW-1185">Reference proteome</keyword>
<evidence type="ECO:0000256" key="2">
    <source>
        <dbReference type="ARBA" id="ARBA00006873"/>
    </source>
</evidence>
<evidence type="ECO:0000256" key="4">
    <source>
        <dbReference type="ARBA" id="ARBA00022559"/>
    </source>
</evidence>
<dbReference type="GO" id="GO:0020037">
    <property type="term" value="F:heme binding"/>
    <property type="evidence" value="ECO:0007669"/>
    <property type="project" value="InterPro"/>
</dbReference>
<evidence type="ECO:0000313" key="19">
    <source>
        <dbReference type="EMBL" id="RWR81237.1"/>
    </source>
</evidence>
<dbReference type="GO" id="GO:0006979">
    <property type="term" value="P:response to oxidative stress"/>
    <property type="evidence" value="ECO:0007669"/>
    <property type="project" value="InterPro"/>
</dbReference>
<keyword evidence="9 14" id="KW-0408">Iron</keyword>
<comment type="similarity">
    <text evidence="2">Belongs to the peroxidase family. Ascorbate peroxidase subfamily.</text>
</comment>
<feature type="disulfide bond" evidence="16">
    <location>
        <begin position="338"/>
        <end position="343"/>
    </location>
</feature>
<dbReference type="OrthoDB" id="2113341at2759"/>
<comment type="caution">
    <text evidence="19">The sequence shown here is derived from an EMBL/GenBank/DDBJ whole genome shotgun (WGS) entry which is preliminary data.</text>
</comment>
<dbReference type="PROSITE" id="PS50873">
    <property type="entry name" value="PEROXIDASE_4"/>
    <property type="match status" value="2"/>
</dbReference>
<dbReference type="STRING" id="337451.A0A443NRU8"/>
<keyword evidence="11" id="KW-0325">Glycoprotein</keyword>
<dbReference type="Proteomes" id="UP000283530">
    <property type="component" value="Unassembled WGS sequence"/>
</dbReference>
<feature type="binding site" evidence="14">
    <location>
        <position position="337"/>
    </location>
    <ligand>
        <name>Ca(2+)</name>
        <dbReference type="ChEBI" id="CHEBI:29108"/>
        <label>1</label>
    </ligand>
</feature>
<dbReference type="FunFam" id="1.10.520.10:FF:000001">
    <property type="entry name" value="Peroxidase"/>
    <property type="match status" value="2"/>
</dbReference>
<comment type="cofactor">
    <cofactor evidence="14">
        <name>Ca(2+)</name>
        <dbReference type="ChEBI" id="CHEBI:29108"/>
    </cofactor>
    <text evidence="14">Binds 2 calcium ions per subunit.</text>
</comment>
<evidence type="ECO:0000256" key="3">
    <source>
        <dbReference type="ARBA" id="ARBA00012313"/>
    </source>
</evidence>
<dbReference type="InterPro" id="IPR000823">
    <property type="entry name" value="Peroxidase_pln"/>
</dbReference>
<evidence type="ECO:0000256" key="15">
    <source>
        <dbReference type="PIRSR" id="PIRSR600823-4"/>
    </source>
</evidence>
<evidence type="ECO:0000256" key="6">
    <source>
        <dbReference type="ARBA" id="ARBA00022723"/>
    </source>
</evidence>
<dbReference type="InterPro" id="IPR002016">
    <property type="entry name" value="Haem_peroxidase"/>
</dbReference>
<dbReference type="PRINTS" id="PR00461">
    <property type="entry name" value="PLPEROXIDASE"/>
</dbReference>
<feature type="binding site" evidence="14">
    <location>
        <position position="340"/>
    </location>
    <ligand>
        <name>Ca(2+)</name>
        <dbReference type="ChEBI" id="CHEBI:29108"/>
        <label>1</label>
    </ligand>
</feature>
<feature type="binding site" evidence="14">
    <location>
        <position position="464"/>
    </location>
    <ligand>
        <name>Ca(2+)</name>
        <dbReference type="ChEBI" id="CHEBI:29108"/>
        <label>2</label>
    </ligand>
</feature>
<feature type="binding site" evidence="13">
    <location>
        <position position="433"/>
    </location>
    <ligand>
        <name>substrate</name>
    </ligand>
</feature>
<dbReference type="PROSITE" id="PS00435">
    <property type="entry name" value="PEROXIDASE_1"/>
    <property type="match status" value="1"/>
</dbReference>
<dbReference type="GO" id="GO:0042744">
    <property type="term" value="P:hydrogen peroxide catabolic process"/>
    <property type="evidence" value="ECO:0007669"/>
    <property type="project" value="InterPro"/>
</dbReference>
<protein>
    <recommendedName>
        <fullName evidence="3">peroxidase</fullName>
        <ecNumber evidence="3">1.11.1.7</ecNumber>
    </recommendedName>
</protein>
<name>A0A443NRU8_9MAGN</name>
<feature type="binding site" description="axial binding residue" evidence="14">
    <location>
        <position position="463"/>
    </location>
    <ligand>
        <name>heme b</name>
        <dbReference type="ChEBI" id="CHEBI:60344"/>
    </ligand>
    <ligandPart>
        <name>Fe</name>
        <dbReference type="ChEBI" id="CHEBI:18248"/>
    </ligandPart>
</feature>
<keyword evidence="10 16" id="KW-1015">Disulfide bond</keyword>
<keyword evidence="5" id="KW-0349">Heme</keyword>
<evidence type="ECO:0000256" key="13">
    <source>
        <dbReference type="PIRSR" id="PIRSR600823-2"/>
    </source>
</evidence>
<feature type="binding site" evidence="14">
    <location>
        <position position="511"/>
    </location>
    <ligand>
        <name>Ca(2+)</name>
        <dbReference type="ChEBI" id="CHEBI:29108"/>
        <label>2</label>
    </ligand>
</feature>
<dbReference type="EC" id="1.11.1.7" evidence="3"/>
<dbReference type="FunFam" id="1.10.420.10:FF:000006">
    <property type="entry name" value="Peroxidase"/>
    <property type="match status" value="2"/>
</dbReference>
<dbReference type="InterPro" id="IPR019793">
    <property type="entry name" value="Peroxidases_heam-ligand_BS"/>
</dbReference>
<dbReference type="Gene3D" id="1.10.420.10">
    <property type="entry name" value="Peroxidase, domain 2"/>
    <property type="match status" value="2"/>
</dbReference>
<proteinExistence type="inferred from homology"/>
<feature type="binding site" evidence="14">
    <location>
        <position position="508"/>
    </location>
    <ligand>
        <name>Ca(2+)</name>
        <dbReference type="ChEBI" id="CHEBI:29108"/>
        <label>2</label>
    </ligand>
</feature>
<dbReference type="AlphaFoldDB" id="A0A443NRU8"/>
<dbReference type="EMBL" id="QPKB01000003">
    <property type="protein sequence ID" value="RWR81237.1"/>
    <property type="molecule type" value="Genomic_DNA"/>
</dbReference>
<dbReference type="PANTHER" id="PTHR31388:SF247">
    <property type="entry name" value="PEROXIDASE"/>
    <property type="match status" value="1"/>
</dbReference>
<comment type="catalytic activity">
    <reaction evidence="1">
        <text>2 a phenolic donor + H2O2 = 2 a phenolic radical donor + 2 H2O</text>
        <dbReference type="Rhea" id="RHEA:56136"/>
        <dbReference type="ChEBI" id="CHEBI:15377"/>
        <dbReference type="ChEBI" id="CHEBI:16240"/>
        <dbReference type="ChEBI" id="CHEBI:139520"/>
        <dbReference type="ChEBI" id="CHEBI:139521"/>
        <dbReference type="EC" id="1.11.1.7"/>
    </reaction>
</comment>
<dbReference type="PRINTS" id="PR00458">
    <property type="entry name" value="PEROXIDASE"/>
</dbReference>
<feature type="disulfide bond" evidence="16">
    <location>
        <begin position="305"/>
        <end position="385"/>
    </location>
</feature>
<feature type="active site" description="Proton acceptor" evidence="12">
    <location>
        <position position="336"/>
    </location>
</feature>
<dbReference type="PROSITE" id="PS00436">
    <property type="entry name" value="PEROXIDASE_2"/>
    <property type="match status" value="2"/>
</dbReference>
<evidence type="ECO:0000256" key="10">
    <source>
        <dbReference type="ARBA" id="ARBA00023157"/>
    </source>
</evidence>
<evidence type="ECO:0000256" key="7">
    <source>
        <dbReference type="ARBA" id="ARBA00022837"/>
    </source>
</evidence>
<evidence type="ECO:0000256" key="8">
    <source>
        <dbReference type="ARBA" id="ARBA00023002"/>
    </source>
</evidence>
<dbReference type="GO" id="GO:0140825">
    <property type="term" value="F:lactoperoxidase activity"/>
    <property type="evidence" value="ECO:0007669"/>
    <property type="project" value="UniProtKB-EC"/>
</dbReference>